<gene>
    <name evidence="8" type="ORF">O4H32_00855</name>
</gene>
<dbReference type="InterPro" id="IPR051539">
    <property type="entry name" value="T4SS-coupling_protein"/>
</dbReference>
<evidence type="ECO:0000256" key="1">
    <source>
        <dbReference type="ARBA" id="ARBA00004651"/>
    </source>
</evidence>
<sequence>MPQLSPITRRRIAAVCLSVFPIGAWLMAASWSSGLRLADWDAKAFWYFLSVTSTYPVLYIPPVAGLILALALVIYLGRAHQSDGFEGAGYSRWIRGTRSVSPRTLARMCKERGTVQADVAGLPMPRKVENLHLMIGGATGSGKSVLLRRLADSVRRRGDRMIVIDPNGDLMSKFWKDGDMILNPYDIRSQGWTFFNEIRADYDWKRLANSMVPMSQDKNAEEWNDFGRLLLRETAKKLHQLQGEDASIMDLFRLCTIEDPKVLKQFLDGTLAESLFVGSSEASKALSSARFVLSNKLSEHTCMKPGAFSIRDWLEDPNGGNLYINWREDMASSMRPLVSAWADVFITSILSMPEDRDRRWWLFIDELASLEALPSLEAGLTKGRKNGLRIVAGLQSTSQLEYIYGRTMATTIRASFRNLVVLGGSKTDPQTAKDMSDSLGEHEIERPDYRVSRSVDSRNTTDGMVRTTEKVVTPSQIQALPELVGYVAFAGDHPIAKVQMQYKAFAQRTAPFCESEQLRRVNAPTATQFTPEVGALLDGMREAIKTTDTIDASALPKTSAA</sequence>
<dbReference type="PANTHER" id="PTHR37937">
    <property type="entry name" value="CONJUGATIVE TRANSFER: DNA TRANSPORT"/>
    <property type="match status" value="1"/>
</dbReference>
<dbReference type="Proteomes" id="UP001068379">
    <property type="component" value="Unassembled WGS sequence"/>
</dbReference>
<name>A0ABT4LZL4_9BURK</name>
<dbReference type="InterPro" id="IPR027417">
    <property type="entry name" value="P-loop_NTPase"/>
</dbReference>
<dbReference type="RefSeq" id="WP_269355824.1">
    <property type="nucleotide sequence ID" value="NZ_JAPWHE010000001.1"/>
</dbReference>
<evidence type="ECO:0000313" key="8">
    <source>
        <dbReference type="EMBL" id="MCZ4328502.1"/>
    </source>
</evidence>
<keyword evidence="3 6" id="KW-0812">Transmembrane</keyword>
<proteinExistence type="predicted"/>
<evidence type="ECO:0000256" key="6">
    <source>
        <dbReference type="SAM" id="Phobius"/>
    </source>
</evidence>
<organism evidence="8 9">
    <name type="scientific">Castellaniella denitrificans</name>
    <dbReference type="NCBI Taxonomy" id="56119"/>
    <lineage>
        <taxon>Bacteria</taxon>
        <taxon>Pseudomonadati</taxon>
        <taxon>Pseudomonadota</taxon>
        <taxon>Betaproteobacteria</taxon>
        <taxon>Burkholderiales</taxon>
        <taxon>Alcaligenaceae</taxon>
        <taxon>Castellaniella</taxon>
    </lineage>
</organism>
<evidence type="ECO:0000256" key="2">
    <source>
        <dbReference type="ARBA" id="ARBA00022475"/>
    </source>
</evidence>
<dbReference type="Pfam" id="PF10412">
    <property type="entry name" value="TrwB_AAD_bind"/>
    <property type="match status" value="1"/>
</dbReference>
<reference evidence="8" key="1">
    <citation type="submission" date="2022-12" db="EMBL/GenBank/DDBJ databases">
        <title>Bacterial isolates from different developmental stages of Nematostella vectensis.</title>
        <authorList>
            <person name="Fraune S."/>
        </authorList>
    </citation>
    <scope>NUCLEOTIDE SEQUENCE</scope>
    <source>
        <strain evidence="8">G21619-S1</strain>
    </source>
</reference>
<accession>A0ABT4LZL4</accession>
<feature type="transmembrane region" description="Helical" evidence="6">
    <location>
        <begin position="44"/>
        <end position="76"/>
    </location>
</feature>
<evidence type="ECO:0000256" key="4">
    <source>
        <dbReference type="ARBA" id="ARBA00022989"/>
    </source>
</evidence>
<dbReference type="CDD" id="cd01127">
    <property type="entry name" value="TrwB_TraG_TraD_VirD4"/>
    <property type="match status" value="1"/>
</dbReference>
<evidence type="ECO:0000259" key="7">
    <source>
        <dbReference type="Pfam" id="PF10412"/>
    </source>
</evidence>
<dbReference type="PANTHER" id="PTHR37937:SF1">
    <property type="entry name" value="CONJUGATIVE TRANSFER: DNA TRANSPORT"/>
    <property type="match status" value="1"/>
</dbReference>
<feature type="transmembrane region" description="Helical" evidence="6">
    <location>
        <begin position="12"/>
        <end position="32"/>
    </location>
</feature>
<keyword evidence="5 6" id="KW-0472">Membrane</keyword>
<dbReference type="EMBL" id="JAPWHE010000001">
    <property type="protein sequence ID" value="MCZ4328502.1"/>
    <property type="molecule type" value="Genomic_DNA"/>
</dbReference>
<keyword evidence="4 6" id="KW-1133">Transmembrane helix</keyword>
<protein>
    <submittedName>
        <fullName evidence="8">DUF853 family protein</fullName>
    </submittedName>
</protein>
<dbReference type="SUPFAM" id="SSF52540">
    <property type="entry name" value="P-loop containing nucleoside triphosphate hydrolases"/>
    <property type="match status" value="1"/>
</dbReference>
<comment type="caution">
    <text evidence="8">The sequence shown here is derived from an EMBL/GenBank/DDBJ whole genome shotgun (WGS) entry which is preliminary data.</text>
</comment>
<keyword evidence="2" id="KW-1003">Cell membrane</keyword>
<dbReference type="InterPro" id="IPR019476">
    <property type="entry name" value="T4SS_TraD_DNA-bd"/>
</dbReference>
<evidence type="ECO:0000256" key="3">
    <source>
        <dbReference type="ARBA" id="ARBA00022692"/>
    </source>
</evidence>
<feature type="domain" description="Type IV secretion system coupling protein TraD DNA-binding" evidence="7">
    <location>
        <begin position="118"/>
        <end position="500"/>
    </location>
</feature>
<evidence type="ECO:0000313" key="9">
    <source>
        <dbReference type="Proteomes" id="UP001068379"/>
    </source>
</evidence>
<evidence type="ECO:0000256" key="5">
    <source>
        <dbReference type="ARBA" id="ARBA00023136"/>
    </source>
</evidence>
<dbReference type="Gene3D" id="3.40.50.300">
    <property type="entry name" value="P-loop containing nucleotide triphosphate hydrolases"/>
    <property type="match status" value="2"/>
</dbReference>
<comment type="subcellular location">
    <subcellularLocation>
        <location evidence="1">Cell membrane</location>
        <topology evidence="1">Multi-pass membrane protein</topology>
    </subcellularLocation>
</comment>
<keyword evidence="9" id="KW-1185">Reference proteome</keyword>